<protein>
    <submittedName>
        <fullName evidence="3">Glycosyl transferase, group 1</fullName>
    </submittedName>
</protein>
<name>A0B9E6_METTP</name>
<dbReference type="Proteomes" id="UP000000674">
    <property type="component" value="Chromosome"/>
</dbReference>
<dbReference type="GeneID" id="4462530"/>
<keyword evidence="4" id="KW-1185">Reference proteome</keyword>
<reference evidence="3 4" key="1">
    <citation type="submission" date="2006-10" db="EMBL/GenBank/DDBJ databases">
        <title>Complete sequence of Methanosaeta thermophila PT.</title>
        <authorList>
            <consortium name="US DOE Joint Genome Institute"/>
            <person name="Copeland A."/>
            <person name="Lucas S."/>
            <person name="Lapidus A."/>
            <person name="Barry K."/>
            <person name="Detter J.C."/>
            <person name="Glavina del Rio T."/>
            <person name="Hammon N."/>
            <person name="Israni S."/>
            <person name="Pitluck S."/>
            <person name="Chain P."/>
            <person name="Malfatti S."/>
            <person name="Shin M."/>
            <person name="Vergez L."/>
            <person name="Schmutz J."/>
            <person name="Larimer F."/>
            <person name="Land M."/>
            <person name="Hauser L."/>
            <person name="Kyrpides N."/>
            <person name="Kim E."/>
            <person name="Smith K.S."/>
            <person name="Ingram-Smith C."/>
            <person name="Richardson P."/>
        </authorList>
    </citation>
    <scope>NUCLEOTIDE SEQUENCE [LARGE SCALE GENOMIC DNA]</scope>
    <source>
        <strain evidence="4">DSM 6194 / JCM 14653 / NBRC 101360 / PT</strain>
    </source>
</reference>
<dbReference type="EMBL" id="CP000477">
    <property type="protein sequence ID" value="ABK15320.1"/>
    <property type="molecule type" value="Genomic_DNA"/>
</dbReference>
<feature type="domain" description="Glycosyltransferase subfamily 4-like N-terminal" evidence="2">
    <location>
        <begin position="16"/>
        <end position="186"/>
    </location>
</feature>
<dbReference type="GO" id="GO:0016757">
    <property type="term" value="F:glycosyltransferase activity"/>
    <property type="evidence" value="ECO:0007669"/>
    <property type="project" value="InterPro"/>
</dbReference>
<dbReference type="Gene3D" id="3.40.50.2000">
    <property type="entry name" value="Glycogen Phosphorylase B"/>
    <property type="match status" value="2"/>
</dbReference>
<dbReference type="AlphaFoldDB" id="A0B9E6"/>
<dbReference type="InterPro" id="IPR028098">
    <property type="entry name" value="Glyco_trans_4-like_N"/>
</dbReference>
<dbReference type="Pfam" id="PF13439">
    <property type="entry name" value="Glyco_transf_4"/>
    <property type="match status" value="1"/>
</dbReference>
<accession>A0B9E6</accession>
<proteinExistence type="predicted"/>
<dbReference type="KEGG" id="mtp:Mthe_1549"/>
<dbReference type="RefSeq" id="WP_011696699.1">
    <property type="nucleotide sequence ID" value="NC_008553.1"/>
</dbReference>
<dbReference type="InterPro" id="IPR001296">
    <property type="entry name" value="Glyco_trans_1"/>
</dbReference>
<evidence type="ECO:0000259" key="1">
    <source>
        <dbReference type="Pfam" id="PF00534"/>
    </source>
</evidence>
<evidence type="ECO:0000313" key="3">
    <source>
        <dbReference type="EMBL" id="ABK15320.1"/>
    </source>
</evidence>
<sequence length="387" mass="44210">MRIGMFSWESLYSVKVGGVAPHVSELSEALARMGHEVHVFTRRGDFDYYDEINGVHYQRVDHDPTGDIVHQMDTMCDAMVDRFEAVQRIFGRFDVIHGHDWHPVNAIVRIKKSHSIPLIFTVHSTEWGRNGNSYAHSPVSREISHREWLGGYESARVIVTTQQMKNELMMLYSIPEEKIEIIPNGIVIGKLRRSLDAGRVKERYGIHPLAPVILFCGRMCYQKGPDLLVRAIPEVLRERWDAKFVFIGEGDMKWECERLARELGVEHACRFLGYVPSSTKEDLMNACDIICLPSRNEPFGVVVLEAWDAGKPVVATEAVTIIKNFEDGLLAYIQPESLAWCIKRLLSNPAEMMKLSAMARARLEHDFSWDKIAETTVRVYEDVLRPG</sequence>
<evidence type="ECO:0000313" key="4">
    <source>
        <dbReference type="Proteomes" id="UP000000674"/>
    </source>
</evidence>
<gene>
    <name evidence="3" type="ordered locus">Mthe_1549</name>
</gene>
<organism evidence="3 4">
    <name type="scientific">Methanothrix thermoacetophila (strain DSM 6194 / JCM 14653 / NBRC 101360 / PT)</name>
    <name type="common">Methanosaeta thermophila</name>
    <dbReference type="NCBI Taxonomy" id="349307"/>
    <lineage>
        <taxon>Archaea</taxon>
        <taxon>Methanobacteriati</taxon>
        <taxon>Methanobacteriota</taxon>
        <taxon>Stenosarchaea group</taxon>
        <taxon>Methanomicrobia</taxon>
        <taxon>Methanotrichales</taxon>
        <taxon>Methanotrichaceae</taxon>
        <taxon>Methanothrix</taxon>
    </lineage>
</organism>
<evidence type="ECO:0000259" key="2">
    <source>
        <dbReference type="Pfam" id="PF13439"/>
    </source>
</evidence>
<dbReference type="Pfam" id="PF00534">
    <property type="entry name" value="Glycos_transf_1"/>
    <property type="match status" value="1"/>
</dbReference>
<feature type="domain" description="Glycosyl transferase family 1" evidence="1">
    <location>
        <begin position="209"/>
        <end position="360"/>
    </location>
</feature>
<dbReference type="PANTHER" id="PTHR12526:SF625">
    <property type="entry name" value="PHOSPHATIDYLINOSITOL GLYCAN-CLASS A"/>
    <property type="match status" value="1"/>
</dbReference>
<dbReference type="CAZy" id="GT4">
    <property type="family name" value="Glycosyltransferase Family 4"/>
</dbReference>
<dbReference type="STRING" id="349307.Mthe_1549"/>
<keyword evidence="3" id="KW-0808">Transferase</keyword>
<dbReference type="CDD" id="cd03801">
    <property type="entry name" value="GT4_PimA-like"/>
    <property type="match status" value="1"/>
</dbReference>
<dbReference type="SUPFAM" id="SSF53756">
    <property type="entry name" value="UDP-Glycosyltransferase/glycogen phosphorylase"/>
    <property type="match status" value="1"/>
</dbReference>
<dbReference type="PANTHER" id="PTHR12526">
    <property type="entry name" value="GLYCOSYLTRANSFERASE"/>
    <property type="match status" value="1"/>
</dbReference>
<dbReference type="HOGENOM" id="CLU_009583_2_3_2"/>